<dbReference type="PROSITE" id="PS51365">
    <property type="entry name" value="RENAL_DIPEPTIDASE_2"/>
    <property type="match status" value="1"/>
</dbReference>
<protein>
    <submittedName>
        <fullName evidence="1">Membrane dipeptidase</fullName>
    </submittedName>
</protein>
<dbReference type="PANTHER" id="PTHR10443:SF12">
    <property type="entry name" value="DIPEPTIDASE"/>
    <property type="match status" value="1"/>
</dbReference>
<keyword evidence="2" id="KW-1185">Reference proteome</keyword>
<dbReference type="InterPro" id="IPR032466">
    <property type="entry name" value="Metal_Hydrolase"/>
</dbReference>
<dbReference type="GO" id="GO:0070573">
    <property type="term" value="F:metallodipeptidase activity"/>
    <property type="evidence" value="ECO:0007669"/>
    <property type="project" value="InterPro"/>
</dbReference>
<sequence>MTDLPATPPIFDGHNDLLLRLWRAAPEDRDRLWLRGNGRGHLDLPRMRAGGFAGGFFAIYIPSPMPGGLDIDAMMDNPPYDLALPDPVPVQTAQPIALAMAGILRRMERVSDGAFRVCLTAGEVERCLAGGVIAAITHMEGAEAIGPDLDALHVFHAAGLRSLGPVWSRPTIFGHGVPFRFPGDPDTGDGLTPLGRDLVRLCGELRVLVDLSHLNAKGFDDVAALSDAPLVATHSCAHAVSPSTRNLTDRQLDMIRERDGMVGLNFATCFLRPDGRRGADIGWEPILRHLDHLIGRLGEDKVGFGSDFDGAMVPDGIRDVAGLPALRAALAGHGYDAALIERLCHGNWIRVLRATLGA</sequence>
<dbReference type="Gene3D" id="3.20.20.140">
    <property type="entry name" value="Metal-dependent hydrolases"/>
    <property type="match status" value="1"/>
</dbReference>
<dbReference type="EMBL" id="VFRP01000002">
    <property type="protein sequence ID" value="TPE52985.1"/>
    <property type="molecule type" value="Genomic_DNA"/>
</dbReference>
<dbReference type="Pfam" id="PF01244">
    <property type="entry name" value="Peptidase_M19"/>
    <property type="match status" value="1"/>
</dbReference>
<reference evidence="1 2" key="1">
    <citation type="submission" date="2019-06" db="EMBL/GenBank/DDBJ databases">
        <title>A novel bacterium of genus Amaricoccus, isolated from marine sediment.</title>
        <authorList>
            <person name="Huang H."/>
            <person name="Mo K."/>
            <person name="Hu Y."/>
        </authorList>
    </citation>
    <scope>NUCLEOTIDE SEQUENCE [LARGE SCALE GENOMIC DNA]</scope>
    <source>
        <strain evidence="1 2">HB172011</strain>
    </source>
</reference>
<name>A0A501WXL5_9RHOB</name>
<gene>
    <name evidence="1" type="ORF">FJM51_02860</name>
</gene>
<organism evidence="1 2">
    <name type="scientific">Amaricoccus solimangrovi</name>
    <dbReference type="NCBI Taxonomy" id="2589815"/>
    <lineage>
        <taxon>Bacteria</taxon>
        <taxon>Pseudomonadati</taxon>
        <taxon>Pseudomonadota</taxon>
        <taxon>Alphaproteobacteria</taxon>
        <taxon>Rhodobacterales</taxon>
        <taxon>Paracoccaceae</taxon>
        <taxon>Amaricoccus</taxon>
    </lineage>
</organism>
<dbReference type="PANTHER" id="PTHR10443">
    <property type="entry name" value="MICROSOMAL DIPEPTIDASE"/>
    <property type="match status" value="1"/>
</dbReference>
<dbReference type="SUPFAM" id="SSF51556">
    <property type="entry name" value="Metallo-dependent hydrolases"/>
    <property type="match status" value="1"/>
</dbReference>
<dbReference type="InterPro" id="IPR008257">
    <property type="entry name" value="Pept_M19"/>
</dbReference>
<comment type="caution">
    <text evidence="1">The sequence shown here is derived from an EMBL/GenBank/DDBJ whole genome shotgun (WGS) entry which is preliminary data.</text>
</comment>
<dbReference type="GO" id="GO:0006508">
    <property type="term" value="P:proteolysis"/>
    <property type="evidence" value="ECO:0007669"/>
    <property type="project" value="InterPro"/>
</dbReference>
<evidence type="ECO:0000313" key="2">
    <source>
        <dbReference type="Proteomes" id="UP000319255"/>
    </source>
</evidence>
<proteinExistence type="predicted"/>
<dbReference type="Proteomes" id="UP000319255">
    <property type="component" value="Unassembled WGS sequence"/>
</dbReference>
<evidence type="ECO:0000313" key="1">
    <source>
        <dbReference type="EMBL" id="TPE52985.1"/>
    </source>
</evidence>
<accession>A0A501WXL5</accession>
<dbReference type="OrthoDB" id="9804920at2"/>
<dbReference type="RefSeq" id="WP_140452606.1">
    <property type="nucleotide sequence ID" value="NZ_VFRP01000002.1"/>
</dbReference>
<dbReference type="CDD" id="cd01301">
    <property type="entry name" value="rDP_like"/>
    <property type="match status" value="1"/>
</dbReference>
<dbReference type="AlphaFoldDB" id="A0A501WXL5"/>